<gene>
    <name evidence="9" type="primary">mnmA</name>
    <name evidence="14" type="ORF">C8N24_4919</name>
</gene>
<evidence type="ECO:0000313" key="14">
    <source>
        <dbReference type="EMBL" id="RKQ86902.1"/>
    </source>
</evidence>
<keyword evidence="3 9" id="KW-0819">tRNA processing</keyword>
<feature type="site" description="Interaction with tRNA" evidence="9">
    <location>
        <position position="448"/>
    </location>
</feature>
<evidence type="ECO:0000256" key="5">
    <source>
        <dbReference type="ARBA" id="ARBA00022840"/>
    </source>
</evidence>
<name>A0A660L1Y2_9ACTN</name>
<dbReference type="EMBL" id="RBIL01000002">
    <property type="protein sequence ID" value="RKQ86902.1"/>
    <property type="molecule type" value="Genomic_DNA"/>
</dbReference>
<keyword evidence="7" id="KW-1015">Disulfide bond</keyword>
<dbReference type="CDD" id="cd06664">
    <property type="entry name" value="IscU_like"/>
    <property type="match status" value="1"/>
</dbReference>
<dbReference type="GO" id="GO:0005737">
    <property type="term" value="C:cytoplasm"/>
    <property type="evidence" value="ECO:0007669"/>
    <property type="project" value="UniProtKB-SubCell"/>
</dbReference>
<comment type="subcellular location">
    <subcellularLocation>
        <location evidence="9">Cytoplasm</location>
    </subcellularLocation>
</comment>
<dbReference type="GO" id="GO:0016226">
    <property type="term" value="P:iron-sulfur cluster assembly"/>
    <property type="evidence" value="ECO:0007669"/>
    <property type="project" value="InterPro"/>
</dbReference>
<comment type="caution">
    <text evidence="14">The sequence shown here is derived from an EMBL/GenBank/DDBJ whole genome shotgun (WGS) entry which is preliminary data.</text>
</comment>
<dbReference type="GO" id="GO:0008168">
    <property type="term" value="F:methyltransferase activity"/>
    <property type="evidence" value="ECO:0007669"/>
    <property type="project" value="UniProtKB-KW"/>
</dbReference>
<evidence type="ECO:0000259" key="12">
    <source>
        <dbReference type="Pfam" id="PF20258"/>
    </source>
</evidence>
<proteinExistence type="inferred from homology"/>
<dbReference type="GO" id="GO:0051536">
    <property type="term" value="F:iron-sulfur cluster binding"/>
    <property type="evidence" value="ECO:0007669"/>
    <property type="project" value="InterPro"/>
</dbReference>
<feature type="region of interest" description="Interaction with tRNA" evidence="9">
    <location>
        <begin position="266"/>
        <end position="268"/>
    </location>
</feature>
<dbReference type="GO" id="GO:0002143">
    <property type="term" value="P:tRNA wobble position uridine thiolation"/>
    <property type="evidence" value="ECO:0007669"/>
    <property type="project" value="TreeGrafter"/>
</dbReference>
<feature type="domain" description="tRNA-specific 2-thiouridylase MnmA-like central" evidence="13">
    <location>
        <begin position="326"/>
        <end position="378"/>
    </location>
</feature>
<dbReference type="NCBIfam" id="TIGR00420">
    <property type="entry name" value="trmU"/>
    <property type="match status" value="1"/>
</dbReference>
<dbReference type="HAMAP" id="MF_00144">
    <property type="entry name" value="tRNA_thiouridyl_MnmA"/>
    <property type="match status" value="1"/>
</dbReference>
<dbReference type="GO" id="GO:0000049">
    <property type="term" value="F:tRNA binding"/>
    <property type="evidence" value="ECO:0007669"/>
    <property type="project" value="UniProtKB-KW"/>
</dbReference>
<feature type="binding site" evidence="9">
    <location>
        <begin position="133"/>
        <end position="140"/>
    </location>
    <ligand>
        <name>ATP</name>
        <dbReference type="ChEBI" id="CHEBI:30616"/>
    </ligand>
</feature>
<evidence type="ECO:0000256" key="2">
    <source>
        <dbReference type="ARBA" id="ARBA00022679"/>
    </source>
</evidence>
<organism evidence="14 15">
    <name type="scientific">Solirubrobacter pauli</name>
    <dbReference type="NCBI Taxonomy" id="166793"/>
    <lineage>
        <taxon>Bacteria</taxon>
        <taxon>Bacillati</taxon>
        <taxon>Actinomycetota</taxon>
        <taxon>Thermoleophilia</taxon>
        <taxon>Solirubrobacterales</taxon>
        <taxon>Solirubrobacteraceae</taxon>
        <taxon>Solirubrobacter</taxon>
    </lineage>
</organism>
<feature type="binding site" evidence="9">
    <location>
        <position position="247"/>
    </location>
    <ligand>
        <name>ATP</name>
        <dbReference type="ChEBI" id="CHEBI:30616"/>
    </ligand>
</feature>
<evidence type="ECO:0000256" key="9">
    <source>
        <dbReference type="HAMAP-Rule" id="MF_00144"/>
    </source>
</evidence>
<dbReference type="GO" id="GO:0005506">
    <property type="term" value="F:iron ion binding"/>
    <property type="evidence" value="ECO:0007669"/>
    <property type="project" value="InterPro"/>
</dbReference>
<feature type="active site" description="Nucleophile" evidence="9">
    <location>
        <position position="223"/>
    </location>
</feature>
<comment type="similarity">
    <text evidence="9">Belongs to the MnmA/TRMU family.</text>
</comment>
<keyword evidence="6 9" id="KW-0694">RNA-binding</keyword>
<feature type="domain" description="NIF system FeS cluster assembly NifU N-terminal" evidence="11">
    <location>
        <begin position="7"/>
        <end position="115"/>
    </location>
</feature>
<dbReference type="EC" id="2.8.1.13" evidence="9"/>
<dbReference type="InterPro" id="IPR046885">
    <property type="entry name" value="MnmA-like_C"/>
</dbReference>
<evidence type="ECO:0000256" key="1">
    <source>
        <dbReference type="ARBA" id="ARBA00022555"/>
    </source>
</evidence>
<evidence type="ECO:0000259" key="13">
    <source>
        <dbReference type="Pfam" id="PF20259"/>
    </source>
</evidence>
<dbReference type="InterPro" id="IPR002871">
    <property type="entry name" value="NIF_FeS_clus_asmbl_NifU_N"/>
</dbReference>
<feature type="region of interest" description="Disordered" evidence="10">
    <location>
        <begin position="1"/>
        <end position="23"/>
    </location>
</feature>
<dbReference type="InterPro" id="IPR004506">
    <property type="entry name" value="MnmA-like"/>
</dbReference>
<evidence type="ECO:0000256" key="8">
    <source>
        <dbReference type="ARBA" id="ARBA00051542"/>
    </source>
</evidence>
<dbReference type="InterPro" id="IPR023382">
    <property type="entry name" value="MnmA-like_central_sf"/>
</dbReference>
<dbReference type="GO" id="GO:0005524">
    <property type="term" value="F:ATP binding"/>
    <property type="evidence" value="ECO:0007669"/>
    <property type="project" value="UniProtKB-KW"/>
</dbReference>
<keyword evidence="4 9" id="KW-0547">Nucleotide-binding</keyword>
<feature type="active site" description="Cysteine persulfide intermediate" evidence="9">
    <location>
        <position position="316"/>
    </location>
</feature>
<dbReference type="Gene3D" id="3.40.50.620">
    <property type="entry name" value="HUPs"/>
    <property type="match status" value="1"/>
</dbReference>
<keyword evidence="2 9" id="KW-0808">Transferase</keyword>
<dbReference type="Gene3D" id="2.40.30.10">
    <property type="entry name" value="Translation factors"/>
    <property type="match status" value="1"/>
</dbReference>
<dbReference type="Proteomes" id="UP000278962">
    <property type="component" value="Unassembled WGS sequence"/>
</dbReference>
<dbReference type="Pfam" id="PF03054">
    <property type="entry name" value="tRNA_Me_trans"/>
    <property type="match status" value="1"/>
</dbReference>
<dbReference type="Gene3D" id="3.90.1010.10">
    <property type="match status" value="1"/>
</dbReference>
<evidence type="ECO:0000256" key="7">
    <source>
        <dbReference type="ARBA" id="ARBA00023157"/>
    </source>
</evidence>
<dbReference type="OrthoDB" id="9800696at2"/>
<evidence type="ECO:0000256" key="10">
    <source>
        <dbReference type="SAM" id="MobiDB-lite"/>
    </source>
</evidence>
<evidence type="ECO:0000313" key="15">
    <source>
        <dbReference type="Proteomes" id="UP000278962"/>
    </source>
</evidence>
<dbReference type="Pfam" id="PF20259">
    <property type="entry name" value="tRNA_Me_trans_M"/>
    <property type="match status" value="1"/>
</dbReference>
<feature type="site" description="Interaction with tRNA" evidence="9">
    <location>
        <position position="248"/>
    </location>
</feature>
<dbReference type="AlphaFoldDB" id="A0A660L1Y2"/>
<feature type="binding site" evidence="9">
    <location>
        <position position="156"/>
    </location>
    <ligand>
        <name>ATP</name>
        <dbReference type="ChEBI" id="CHEBI:30616"/>
    </ligand>
</feature>
<dbReference type="RefSeq" id="WP_121255036.1">
    <property type="nucleotide sequence ID" value="NZ_RBIL01000002.1"/>
</dbReference>
<dbReference type="Pfam" id="PF01592">
    <property type="entry name" value="NifU_N"/>
    <property type="match status" value="1"/>
</dbReference>
<comment type="catalytic activity">
    <reaction evidence="8 9">
        <text>S-sulfanyl-L-cysteinyl-[protein] + uridine(34) in tRNA + AH2 + ATP = 2-thiouridine(34) in tRNA + L-cysteinyl-[protein] + A + AMP + diphosphate + H(+)</text>
        <dbReference type="Rhea" id="RHEA:47032"/>
        <dbReference type="Rhea" id="RHEA-COMP:10131"/>
        <dbReference type="Rhea" id="RHEA-COMP:11726"/>
        <dbReference type="Rhea" id="RHEA-COMP:11727"/>
        <dbReference type="Rhea" id="RHEA-COMP:11728"/>
        <dbReference type="ChEBI" id="CHEBI:13193"/>
        <dbReference type="ChEBI" id="CHEBI:15378"/>
        <dbReference type="ChEBI" id="CHEBI:17499"/>
        <dbReference type="ChEBI" id="CHEBI:29950"/>
        <dbReference type="ChEBI" id="CHEBI:30616"/>
        <dbReference type="ChEBI" id="CHEBI:33019"/>
        <dbReference type="ChEBI" id="CHEBI:61963"/>
        <dbReference type="ChEBI" id="CHEBI:65315"/>
        <dbReference type="ChEBI" id="CHEBI:87170"/>
        <dbReference type="ChEBI" id="CHEBI:456215"/>
        <dbReference type="EC" id="2.8.1.13"/>
    </reaction>
</comment>
<keyword evidence="1 9" id="KW-0820">tRNA-binding</keyword>
<feature type="domain" description="tRNA-specific 2-thiouridylase MnmA-like C-terminal" evidence="12">
    <location>
        <begin position="412"/>
        <end position="464"/>
    </location>
</feature>
<keyword evidence="5 9" id="KW-0067">ATP-binding</keyword>
<dbReference type="GO" id="GO:0103016">
    <property type="term" value="F:tRNA-uridine 2-sulfurtransferase activity"/>
    <property type="evidence" value="ECO:0007669"/>
    <property type="project" value="UniProtKB-EC"/>
</dbReference>
<sequence length="466" mass="48977">MDRERFEEHLAAPNGRGALRSGGHDGHAGGALCGDLIRVSVRVEGDRVVAAGFEADGCGALTAAGSAAAYLVEGEHLFDAARVGTTAIAEELGGLSPGKLHAADLAADALHRALGAAARGAAVPFDDERVLVAMSGGVDSAVAGHLLRENAVAVTLELWRDEENDAEASCCSADAVRLARMVAHQMGLPHFTLDLRPEFRAGVVDPFLAGYAAGETPNPCVSCNGHVRLDEMLTLADRLGARWLATGHYARVTEDGLLRAAADPAKDQSYMLAALSPASIARMRFPLAELTKPEVRAIAAEAELPVASRADSQDLCFLAGTGKARFLARHAGLEDQPGEIVTASGEVVGAHQGAHHFTVGQRKGLGVFSPEPLYVLRTEGRRVVVGSREDLATRRVRVRGARLHRPGSEVDAVRLRYHSRPVPCRVVGEGRSLELELDEPFLGAAPGQTACLLRGDVVVGVATITA</sequence>
<keyword evidence="15" id="KW-1185">Reference proteome</keyword>
<reference evidence="14 15" key="1">
    <citation type="submission" date="2018-10" db="EMBL/GenBank/DDBJ databases">
        <title>Genomic Encyclopedia of Archaeal and Bacterial Type Strains, Phase II (KMG-II): from individual species to whole genera.</title>
        <authorList>
            <person name="Goeker M."/>
        </authorList>
    </citation>
    <scope>NUCLEOTIDE SEQUENCE [LARGE SCALE GENOMIC DNA]</scope>
    <source>
        <strain evidence="14 15">DSM 14954</strain>
    </source>
</reference>
<protein>
    <recommendedName>
        <fullName evidence="9">tRNA-specific 2-thiouridylase MnmA</fullName>
        <ecNumber evidence="9">2.8.1.13</ecNumber>
    </recommendedName>
</protein>
<feature type="compositionally biased region" description="Basic and acidic residues" evidence="10">
    <location>
        <begin position="1"/>
        <end position="10"/>
    </location>
</feature>
<evidence type="ECO:0000259" key="11">
    <source>
        <dbReference type="Pfam" id="PF01592"/>
    </source>
</evidence>
<dbReference type="CDD" id="cd01998">
    <property type="entry name" value="MnmA_TRMU-like"/>
    <property type="match status" value="1"/>
</dbReference>
<comment type="function">
    <text evidence="9">Catalyzes the 2-thiolation of uridine at the wobble position (U34) of tRNA, leading to the formation of s(2)U34.</text>
</comment>
<dbReference type="Pfam" id="PF20258">
    <property type="entry name" value="tRNA_Me_trans_C"/>
    <property type="match status" value="1"/>
</dbReference>
<dbReference type="PANTHER" id="PTHR11933">
    <property type="entry name" value="TRNA 5-METHYLAMINOMETHYL-2-THIOURIDYLATE -METHYLTRANSFERASE"/>
    <property type="match status" value="1"/>
</dbReference>
<evidence type="ECO:0000256" key="4">
    <source>
        <dbReference type="ARBA" id="ARBA00022741"/>
    </source>
</evidence>
<dbReference type="NCBIfam" id="NF001138">
    <property type="entry name" value="PRK00143.1"/>
    <property type="match status" value="1"/>
</dbReference>
<dbReference type="InterPro" id="IPR046884">
    <property type="entry name" value="MnmA-like_central"/>
</dbReference>
<dbReference type="SUPFAM" id="SSF82649">
    <property type="entry name" value="SufE/NifU"/>
    <property type="match status" value="1"/>
</dbReference>
<evidence type="ECO:0000256" key="3">
    <source>
        <dbReference type="ARBA" id="ARBA00022694"/>
    </source>
</evidence>
<dbReference type="GO" id="GO:0032259">
    <property type="term" value="P:methylation"/>
    <property type="evidence" value="ECO:0007669"/>
    <property type="project" value="UniProtKB-KW"/>
</dbReference>
<accession>A0A660L1Y2</accession>
<keyword evidence="9" id="KW-0963">Cytoplasm</keyword>
<keyword evidence="14" id="KW-0489">Methyltransferase</keyword>
<dbReference type="InterPro" id="IPR014729">
    <property type="entry name" value="Rossmann-like_a/b/a_fold"/>
</dbReference>
<dbReference type="PANTHER" id="PTHR11933:SF5">
    <property type="entry name" value="MITOCHONDRIAL TRNA-SPECIFIC 2-THIOURIDYLASE 1"/>
    <property type="match status" value="1"/>
</dbReference>
<evidence type="ECO:0000256" key="6">
    <source>
        <dbReference type="ARBA" id="ARBA00022884"/>
    </source>
</evidence>
<comment type="caution">
    <text evidence="9">Lacks conserved residue(s) required for the propagation of feature annotation.</text>
</comment>
<dbReference type="Gene3D" id="2.30.30.280">
    <property type="entry name" value="Adenine nucleotide alpha hydrolases-like domains"/>
    <property type="match status" value="1"/>
</dbReference>
<dbReference type="SUPFAM" id="SSF52402">
    <property type="entry name" value="Adenine nucleotide alpha hydrolases-like"/>
    <property type="match status" value="1"/>
</dbReference>
<feature type="region of interest" description="Interaction with tRNA" evidence="9">
    <location>
        <begin position="416"/>
        <end position="417"/>
    </location>
</feature>